<dbReference type="PATRIC" id="fig|1359193.3.peg.1519"/>
<keyword evidence="2" id="KW-0479">Metal-binding</keyword>
<keyword evidence="2" id="KW-0862">Zinc</keyword>
<dbReference type="Gene3D" id="2.60.260.40">
    <property type="entry name" value="q5lls5 like domains"/>
    <property type="match status" value="1"/>
</dbReference>
<dbReference type="Pfam" id="PF10276">
    <property type="entry name" value="zf-CHCC"/>
    <property type="match status" value="1"/>
</dbReference>
<keyword evidence="3" id="KW-1185">Reference proteome</keyword>
<keyword evidence="2" id="KW-0863">Zinc-finger</keyword>
<reference evidence="2 3" key="1">
    <citation type="submission" date="2015-02" db="EMBL/GenBank/DDBJ databases">
        <title>Genome Sequencing of Rickettsiales.</title>
        <authorList>
            <person name="Daugherty S.C."/>
            <person name="Su Q."/>
            <person name="Abolude K."/>
            <person name="Beier-Sexton M."/>
            <person name="Carlyon J.A."/>
            <person name="Carter R."/>
            <person name="Day N.P."/>
            <person name="Dumler S.J."/>
            <person name="Dyachenko V."/>
            <person name="Godinez A."/>
            <person name="Kurtti T.J."/>
            <person name="Lichay M."/>
            <person name="Mullins K.E."/>
            <person name="Ott S."/>
            <person name="Pappas-Brown V."/>
            <person name="Paris D.H."/>
            <person name="Patel P."/>
            <person name="Richards A.L."/>
            <person name="Sadzewicz L."/>
            <person name="Sears K."/>
            <person name="Seidman D."/>
            <person name="Sengamalay N."/>
            <person name="Stenos J."/>
            <person name="Tallon L.J."/>
            <person name="Vincent G."/>
            <person name="Fraser C.M."/>
            <person name="Munderloh U."/>
            <person name="Dunning-Hotopp J.C."/>
        </authorList>
    </citation>
    <scope>NUCLEOTIDE SEQUENCE [LARGE SCALE GENOMIC DNA]</scope>
    <source>
        <strain evidence="2 3">RML An4</strain>
    </source>
</reference>
<gene>
    <name evidence="2" type="ORF">RBEAN4_1565</name>
</gene>
<name>A0A0F3QGL2_RICBE</name>
<dbReference type="Proteomes" id="UP000033661">
    <property type="component" value="Unassembled WGS sequence"/>
</dbReference>
<feature type="domain" description="Zinc finger CHCC-type" evidence="1">
    <location>
        <begin position="22"/>
        <end position="57"/>
    </location>
</feature>
<evidence type="ECO:0000259" key="1">
    <source>
        <dbReference type="Pfam" id="PF10276"/>
    </source>
</evidence>
<dbReference type="AlphaFoldDB" id="A0A0F3QGL2"/>
<dbReference type="GO" id="GO:0008270">
    <property type="term" value="F:zinc ion binding"/>
    <property type="evidence" value="ECO:0007669"/>
    <property type="project" value="UniProtKB-KW"/>
</dbReference>
<comment type="caution">
    <text evidence="2">The sequence shown here is derived from an EMBL/GenBank/DDBJ whole genome shotgun (WGS) entry which is preliminary data.</text>
</comment>
<evidence type="ECO:0000313" key="3">
    <source>
        <dbReference type="Proteomes" id="UP000033661"/>
    </source>
</evidence>
<accession>A0A0F3QGL2</accession>
<dbReference type="EMBL" id="LAOI01000001">
    <property type="protein sequence ID" value="KJV90559.1"/>
    <property type="molecule type" value="Genomic_DNA"/>
</dbReference>
<protein>
    <submittedName>
        <fullName evidence="2">Zinc-finger domain protein</fullName>
    </submittedName>
</protein>
<dbReference type="InterPro" id="IPR019401">
    <property type="entry name" value="Znf_CHCC"/>
</dbReference>
<evidence type="ECO:0000313" key="2">
    <source>
        <dbReference type="EMBL" id="KJV90559.1"/>
    </source>
</evidence>
<sequence>MLDVTKRKMCKSMEIVNSVDASVSCCGKEPPYDHPRVYLEIDKEKKEVSCLYCSKKFRLIEPK</sequence>
<proteinExistence type="predicted"/>
<organism evidence="2 3">
    <name type="scientific">Rickettsia bellii str. RML An4</name>
    <dbReference type="NCBI Taxonomy" id="1359193"/>
    <lineage>
        <taxon>Bacteria</taxon>
        <taxon>Pseudomonadati</taxon>
        <taxon>Pseudomonadota</taxon>
        <taxon>Alphaproteobacteria</taxon>
        <taxon>Rickettsiales</taxon>
        <taxon>Rickettsiaceae</taxon>
        <taxon>Rickettsieae</taxon>
        <taxon>Rickettsia</taxon>
        <taxon>belli group</taxon>
    </lineage>
</organism>